<comment type="caution">
    <text evidence="1">The sequence shown here is derived from an EMBL/GenBank/DDBJ whole genome shotgun (WGS) entry which is preliminary data.</text>
</comment>
<sequence length="159" mass="18278">MEQFKTEEKLLKEIFGKVAVNIHHIGSTAIPSIKAKPIIDILIEVTSLSEVDQLNQKLGKLGYEAKGENGIAERRYFQKGGIKRSHHLHCFLSDHTEVKRHLNFRDYLIANPEKAGEYSDLKHRLSLEHGGDREAYLKGKEPLIKQFDKEAEIWSPKYN</sequence>
<dbReference type="Proteomes" id="UP000737402">
    <property type="component" value="Unassembled WGS sequence"/>
</dbReference>
<dbReference type="EMBL" id="JAFBED010000006">
    <property type="protein sequence ID" value="MBM7621265.1"/>
    <property type="molecule type" value="Genomic_DNA"/>
</dbReference>
<accession>A0ABS2P2T5</accession>
<proteinExistence type="predicted"/>
<name>A0ABS2P2T5_9BACI</name>
<evidence type="ECO:0000313" key="1">
    <source>
        <dbReference type="EMBL" id="MBM7621265.1"/>
    </source>
</evidence>
<dbReference type="InterPro" id="IPR043519">
    <property type="entry name" value="NT_sf"/>
</dbReference>
<dbReference type="InterPro" id="IPR007344">
    <property type="entry name" value="GrpB/CoaE"/>
</dbReference>
<dbReference type="Gene3D" id="3.30.460.10">
    <property type="entry name" value="Beta Polymerase, domain 2"/>
    <property type="match status" value="1"/>
</dbReference>
<dbReference type="Pfam" id="PF04229">
    <property type="entry name" value="GrpB"/>
    <property type="match status" value="1"/>
</dbReference>
<protein>
    <submittedName>
        <fullName evidence="1">GrpB-like predicted nucleotidyltransferase (UPF0157 family)</fullName>
    </submittedName>
</protein>
<dbReference type="PANTHER" id="PTHR34822">
    <property type="entry name" value="GRPB DOMAIN PROTEIN (AFU_ORTHOLOGUE AFUA_1G01530)"/>
    <property type="match status" value="1"/>
</dbReference>
<keyword evidence="2" id="KW-1185">Reference proteome</keyword>
<dbReference type="PANTHER" id="PTHR34822:SF1">
    <property type="entry name" value="GRPB FAMILY PROTEIN"/>
    <property type="match status" value="1"/>
</dbReference>
<dbReference type="SUPFAM" id="SSF81301">
    <property type="entry name" value="Nucleotidyltransferase"/>
    <property type="match status" value="1"/>
</dbReference>
<reference evidence="1 2" key="1">
    <citation type="submission" date="2021-01" db="EMBL/GenBank/DDBJ databases">
        <title>Genomic Encyclopedia of Type Strains, Phase IV (KMG-IV): sequencing the most valuable type-strain genomes for metagenomic binning, comparative biology and taxonomic classification.</title>
        <authorList>
            <person name="Goeker M."/>
        </authorList>
    </citation>
    <scope>NUCLEOTIDE SEQUENCE [LARGE SCALE GENOMIC DNA]</scope>
    <source>
        <strain evidence="1 2">DSM 25879</strain>
    </source>
</reference>
<gene>
    <name evidence="1" type="ORF">JOC95_003138</name>
</gene>
<organism evidence="1 2">
    <name type="scientific">Sutcliffiella tianshenii</name>
    <dbReference type="NCBI Taxonomy" id="1463404"/>
    <lineage>
        <taxon>Bacteria</taxon>
        <taxon>Bacillati</taxon>
        <taxon>Bacillota</taxon>
        <taxon>Bacilli</taxon>
        <taxon>Bacillales</taxon>
        <taxon>Bacillaceae</taxon>
        <taxon>Sutcliffiella</taxon>
    </lineage>
</organism>
<evidence type="ECO:0000313" key="2">
    <source>
        <dbReference type="Proteomes" id="UP000737402"/>
    </source>
</evidence>